<evidence type="ECO:0000313" key="2">
    <source>
        <dbReference type="EMBL" id="PKY61559.1"/>
    </source>
</evidence>
<protein>
    <submittedName>
        <fullName evidence="2">Uncharacterized protein</fullName>
    </submittedName>
</protein>
<evidence type="ECO:0000256" key="1">
    <source>
        <dbReference type="SAM" id="MobiDB-lite"/>
    </source>
</evidence>
<reference evidence="2 3" key="1">
    <citation type="submission" date="2015-10" db="EMBL/GenBank/DDBJ databases">
        <title>Genome analyses suggest a sexual origin of heterokaryosis in a supposedly ancient asexual fungus.</title>
        <authorList>
            <person name="Ropars J."/>
            <person name="Sedzielewska K."/>
            <person name="Noel J."/>
            <person name="Charron P."/>
            <person name="Farinelli L."/>
            <person name="Marton T."/>
            <person name="Kruger M."/>
            <person name="Pelin A."/>
            <person name="Brachmann A."/>
            <person name="Corradi N."/>
        </authorList>
    </citation>
    <scope>NUCLEOTIDE SEQUENCE [LARGE SCALE GENOMIC DNA]</scope>
    <source>
        <strain evidence="2 3">A4</strain>
    </source>
</reference>
<name>A0A2I1HRP5_9GLOM</name>
<organism evidence="2 3">
    <name type="scientific">Rhizophagus irregularis</name>
    <dbReference type="NCBI Taxonomy" id="588596"/>
    <lineage>
        <taxon>Eukaryota</taxon>
        <taxon>Fungi</taxon>
        <taxon>Fungi incertae sedis</taxon>
        <taxon>Mucoromycota</taxon>
        <taxon>Glomeromycotina</taxon>
        <taxon>Glomeromycetes</taxon>
        <taxon>Glomerales</taxon>
        <taxon>Glomeraceae</taxon>
        <taxon>Rhizophagus</taxon>
    </lineage>
</organism>
<dbReference type="AlphaFoldDB" id="A0A2I1HRP5"/>
<dbReference type="VEuPathDB" id="FungiDB:RhiirA1_398702"/>
<feature type="compositionally biased region" description="Acidic residues" evidence="1">
    <location>
        <begin position="53"/>
        <end position="64"/>
    </location>
</feature>
<sequence length="64" mass="7674">DEKEDLVTDNNKSKKIKLNSNKVEFQYMQRNYFVNNDVEDDETFNNPNFHSEDQDELEIPEDGF</sequence>
<feature type="region of interest" description="Disordered" evidence="1">
    <location>
        <begin position="39"/>
        <end position="64"/>
    </location>
</feature>
<comment type="caution">
    <text evidence="2">The sequence shown here is derived from an EMBL/GenBank/DDBJ whole genome shotgun (WGS) entry which is preliminary data.</text>
</comment>
<dbReference type="Proteomes" id="UP000234323">
    <property type="component" value="Unassembled WGS sequence"/>
</dbReference>
<gene>
    <name evidence="2" type="ORF">RhiirA4_486700</name>
</gene>
<feature type="non-terminal residue" evidence="2">
    <location>
        <position position="1"/>
    </location>
</feature>
<evidence type="ECO:0000313" key="3">
    <source>
        <dbReference type="Proteomes" id="UP000234323"/>
    </source>
</evidence>
<accession>A0A2I1HRP5</accession>
<dbReference type="EMBL" id="LLXI01005524">
    <property type="protein sequence ID" value="PKY61559.1"/>
    <property type="molecule type" value="Genomic_DNA"/>
</dbReference>
<keyword evidence="3" id="KW-1185">Reference proteome</keyword>
<proteinExistence type="predicted"/>